<proteinExistence type="predicted"/>
<dbReference type="SUPFAM" id="SSF53649">
    <property type="entry name" value="Alkaline phosphatase-like"/>
    <property type="match status" value="1"/>
</dbReference>
<evidence type="ECO:0000313" key="1">
    <source>
        <dbReference type="EMBL" id="QDU28800.1"/>
    </source>
</evidence>
<dbReference type="InterPro" id="IPR010869">
    <property type="entry name" value="DUF1501"/>
</dbReference>
<dbReference type="InterPro" id="IPR017850">
    <property type="entry name" value="Alkaline_phosphatase_core_sf"/>
</dbReference>
<dbReference type="PROSITE" id="PS51318">
    <property type="entry name" value="TAT"/>
    <property type="match status" value="1"/>
</dbReference>
<evidence type="ECO:0000313" key="2">
    <source>
        <dbReference type="Proteomes" id="UP000315017"/>
    </source>
</evidence>
<dbReference type="PANTHER" id="PTHR43737">
    <property type="entry name" value="BLL7424 PROTEIN"/>
    <property type="match status" value="1"/>
</dbReference>
<dbReference type="RefSeq" id="WP_145091697.1">
    <property type="nucleotide sequence ID" value="NZ_CP036274.1"/>
</dbReference>
<dbReference type="OrthoDB" id="127923at2"/>
<dbReference type="InterPro" id="IPR006311">
    <property type="entry name" value="TAT_signal"/>
</dbReference>
<accession>A0A517YEZ8</accession>
<dbReference type="AlphaFoldDB" id="A0A517YEZ8"/>
<sequence length="438" mass="47774">MTKRTYCDGLRRRDFLRAGAVGSLGLGLADLLRWEATGAMPAERRGKNGIFIYLPGGQSHLDTFDMKPDSKHDYVRGEFKPIHTNVAGLDVCEHLPHMAKQADKYVVIRNVCHTLAAHAPGQQYMRSGNRPIASLEYPNIGSVVAKEHVAPAGIPPYVSLPISRTNGGVETAGYLGVAYTSFSVGSDANSPDFDVRALAMPGGLTMKRIDARFELMQGLDSKFRNASLVSSQLDGMDRFYQQAYEILHSTAARKAFDINSVPDKQRERYGRTPFGQSCLLARRLVEAGVRCVSLDFGSWDTHAKNFENLKNKMLPPFDQGVAALMEDLSESGLMEDTVVWCTGEFGRTPKVNPNAGRDHWARGMSMIMAGGGIQGGRVVGQTNADGEEPAGKSYTPEDAAASYFHALGIDSKKEYHTPSGRPVMIVRGGAPIPELFES</sequence>
<dbReference type="KEGG" id="aagg:ETAA8_39050"/>
<protein>
    <recommendedName>
        <fullName evidence="3">DUF1501 domain-containing protein</fullName>
    </recommendedName>
</protein>
<gene>
    <name evidence="1" type="ORF">ETAA8_39050</name>
</gene>
<dbReference type="Proteomes" id="UP000315017">
    <property type="component" value="Chromosome"/>
</dbReference>
<keyword evidence="2" id="KW-1185">Reference proteome</keyword>
<evidence type="ECO:0008006" key="3">
    <source>
        <dbReference type="Google" id="ProtNLM"/>
    </source>
</evidence>
<name>A0A517YEZ8_9BACT</name>
<dbReference type="EMBL" id="CP036274">
    <property type="protein sequence ID" value="QDU28800.1"/>
    <property type="molecule type" value="Genomic_DNA"/>
</dbReference>
<dbReference type="Pfam" id="PF07394">
    <property type="entry name" value="DUF1501"/>
    <property type="match status" value="1"/>
</dbReference>
<organism evidence="1 2">
    <name type="scientific">Anatilimnocola aggregata</name>
    <dbReference type="NCBI Taxonomy" id="2528021"/>
    <lineage>
        <taxon>Bacteria</taxon>
        <taxon>Pseudomonadati</taxon>
        <taxon>Planctomycetota</taxon>
        <taxon>Planctomycetia</taxon>
        <taxon>Pirellulales</taxon>
        <taxon>Pirellulaceae</taxon>
        <taxon>Anatilimnocola</taxon>
    </lineage>
</organism>
<dbReference type="PANTHER" id="PTHR43737:SF1">
    <property type="entry name" value="DUF1501 DOMAIN-CONTAINING PROTEIN"/>
    <property type="match status" value="1"/>
</dbReference>
<reference evidence="1 2" key="1">
    <citation type="submission" date="2019-02" db="EMBL/GenBank/DDBJ databases">
        <title>Deep-cultivation of Planctomycetes and their phenomic and genomic characterization uncovers novel biology.</title>
        <authorList>
            <person name="Wiegand S."/>
            <person name="Jogler M."/>
            <person name="Boedeker C."/>
            <person name="Pinto D."/>
            <person name="Vollmers J."/>
            <person name="Rivas-Marin E."/>
            <person name="Kohn T."/>
            <person name="Peeters S.H."/>
            <person name="Heuer A."/>
            <person name="Rast P."/>
            <person name="Oberbeckmann S."/>
            <person name="Bunk B."/>
            <person name="Jeske O."/>
            <person name="Meyerdierks A."/>
            <person name="Storesund J.E."/>
            <person name="Kallscheuer N."/>
            <person name="Luecker S."/>
            <person name="Lage O.M."/>
            <person name="Pohl T."/>
            <person name="Merkel B.J."/>
            <person name="Hornburger P."/>
            <person name="Mueller R.-W."/>
            <person name="Bruemmer F."/>
            <person name="Labrenz M."/>
            <person name="Spormann A.M."/>
            <person name="Op den Camp H."/>
            <person name="Overmann J."/>
            <person name="Amann R."/>
            <person name="Jetten M.S.M."/>
            <person name="Mascher T."/>
            <person name="Medema M.H."/>
            <person name="Devos D.P."/>
            <person name="Kaster A.-K."/>
            <person name="Ovreas L."/>
            <person name="Rohde M."/>
            <person name="Galperin M.Y."/>
            <person name="Jogler C."/>
        </authorList>
    </citation>
    <scope>NUCLEOTIDE SEQUENCE [LARGE SCALE GENOMIC DNA]</scope>
    <source>
        <strain evidence="1 2">ETA_A8</strain>
    </source>
</reference>